<dbReference type="PANTHER" id="PTHR19303:SF74">
    <property type="entry name" value="POGO TRANSPOSABLE ELEMENT WITH KRAB DOMAIN"/>
    <property type="match status" value="1"/>
</dbReference>
<reference evidence="3" key="2">
    <citation type="submission" date="2018-07" db="EMBL/GenBank/DDBJ databases">
        <authorList>
            <person name="Mckenzie S.K."/>
            <person name="Kronauer D.J.C."/>
        </authorList>
    </citation>
    <scope>NUCLEOTIDE SEQUENCE</scope>
    <source>
        <strain evidence="3">Clonal line C1</strain>
    </source>
</reference>
<dbReference type="EMBL" id="QOIP01000001">
    <property type="protein sequence ID" value="RLU26272.1"/>
    <property type="molecule type" value="Genomic_DNA"/>
</dbReference>
<dbReference type="InterPro" id="IPR006600">
    <property type="entry name" value="HTH_CenpB_DNA-bd_dom"/>
</dbReference>
<accession>A0A3L8E170</accession>
<dbReference type="PANTHER" id="PTHR19303">
    <property type="entry name" value="TRANSPOSON"/>
    <property type="match status" value="1"/>
</dbReference>
<name>A0A3L8E170_OOCBI</name>
<proteinExistence type="predicted"/>
<keyword evidence="1" id="KW-0238">DNA-binding</keyword>
<sequence length="247" mass="28720">MLINSVKLLMKELKRKNPFTNDKPGRNWLEAFLKRHPELSLRTPQNLCERRAQVTEEKLRGWFHEVEDYLRSKHLLDIDRSRIFNCDETAFFLNPKENKVITDKKSKGIYNLVGANDKECLTVLITGNADGQILPPMVMFSYQRLPAIIIEKVPRGWSIERSDNEWMTGESFYEYTTNVFYPWCLQSGIQFPIIMYLDGHSSYATMALSDFCIAHGIELISKLNAHYTTHRCGFISTFEGCLEKSCF</sequence>
<organism evidence="3">
    <name type="scientific">Ooceraea biroi</name>
    <name type="common">Clonal raider ant</name>
    <name type="synonym">Cerapachys biroi</name>
    <dbReference type="NCBI Taxonomy" id="2015173"/>
    <lineage>
        <taxon>Eukaryota</taxon>
        <taxon>Metazoa</taxon>
        <taxon>Ecdysozoa</taxon>
        <taxon>Arthropoda</taxon>
        <taxon>Hexapoda</taxon>
        <taxon>Insecta</taxon>
        <taxon>Pterygota</taxon>
        <taxon>Neoptera</taxon>
        <taxon>Endopterygota</taxon>
        <taxon>Hymenoptera</taxon>
        <taxon>Apocrita</taxon>
        <taxon>Aculeata</taxon>
        <taxon>Formicoidea</taxon>
        <taxon>Formicidae</taxon>
        <taxon>Dorylinae</taxon>
        <taxon>Ooceraea</taxon>
    </lineage>
</organism>
<dbReference type="PROSITE" id="PS51253">
    <property type="entry name" value="HTH_CENPB"/>
    <property type="match status" value="1"/>
</dbReference>
<dbReference type="GO" id="GO:0005634">
    <property type="term" value="C:nucleus"/>
    <property type="evidence" value="ECO:0007669"/>
    <property type="project" value="TreeGrafter"/>
</dbReference>
<evidence type="ECO:0000259" key="2">
    <source>
        <dbReference type="PROSITE" id="PS51253"/>
    </source>
</evidence>
<dbReference type="GO" id="GO:0003677">
    <property type="term" value="F:DNA binding"/>
    <property type="evidence" value="ECO:0007669"/>
    <property type="project" value="UniProtKB-KW"/>
</dbReference>
<dbReference type="OrthoDB" id="7697906at2759"/>
<dbReference type="InterPro" id="IPR004875">
    <property type="entry name" value="DDE_SF_endonuclease_dom"/>
</dbReference>
<dbReference type="Pfam" id="PF03184">
    <property type="entry name" value="DDE_1"/>
    <property type="match status" value="1"/>
</dbReference>
<feature type="domain" description="HTH CENPB-type" evidence="2">
    <location>
        <begin position="1"/>
        <end position="42"/>
    </location>
</feature>
<dbReference type="Proteomes" id="UP000279307">
    <property type="component" value="Chromosome 1"/>
</dbReference>
<dbReference type="AlphaFoldDB" id="A0A3L8E170"/>
<comment type="caution">
    <text evidence="3">The sequence shown here is derived from an EMBL/GenBank/DDBJ whole genome shotgun (WGS) entry which is preliminary data.</text>
</comment>
<dbReference type="InterPro" id="IPR050863">
    <property type="entry name" value="CenT-Element_Derived"/>
</dbReference>
<evidence type="ECO:0000313" key="3">
    <source>
        <dbReference type="EMBL" id="RLU26272.1"/>
    </source>
</evidence>
<gene>
    <name evidence="3" type="ORF">DMN91_000066</name>
</gene>
<protein>
    <recommendedName>
        <fullName evidence="2">HTH CENPB-type domain-containing protein</fullName>
    </recommendedName>
</protein>
<evidence type="ECO:0000256" key="1">
    <source>
        <dbReference type="ARBA" id="ARBA00023125"/>
    </source>
</evidence>
<reference evidence="3" key="1">
    <citation type="journal article" date="2018" name="Genome Res.">
        <title>The genomic architecture and molecular evolution of ant odorant receptors.</title>
        <authorList>
            <person name="McKenzie S.K."/>
            <person name="Kronauer D.J.C."/>
        </authorList>
    </citation>
    <scope>NUCLEOTIDE SEQUENCE [LARGE SCALE GENOMIC DNA]</scope>
    <source>
        <strain evidence="3">Clonal line C1</strain>
    </source>
</reference>